<comment type="caution">
    <text evidence="1">The sequence shown here is derived from an EMBL/GenBank/DDBJ whole genome shotgun (WGS) entry which is preliminary data.</text>
</comment>
<dbReference type="Proteomes" id="UP000027153">
    <property type="component" value="Unassembled WGS sequence"/>
</dbReference>
<proteinExistence type="predicted"/>
<name>A0A062V562_9EURY</name>
<accession>A0A062V562</accession>
<evidence type="ECO:0000313" key="1">
    <source>
        <dbReference type="EMBL" id="KCZ70540.1"/>
    </source>
</evidence>
<dbReference type="AlphaFoldDB" id="A0A062V562"/>
<dbReference type="OrthoDB" id="137954at2157"/>
<evidence type="ECO:0000313" key="2">
    <source>
        <dbReference type="Proteomes" id="UP000027153"/>
    </source>
</evidence>
<dbReference type="GO" id="GO:0008237">
    <property type="term" value="F:metallopeptidase activity"/>
    <property type="evidence" value="ECO:0007669"/>
    <property type="project" value="InterPro"/>
</dbReference>
<organism evidence="1 2">
    <name type="scientific">Candidatus Methanoperedens nitratireducens</name>
    <dbReference type="NCBI Taxonomy" id="1392998"/>
    <lineage>
        <taxon>Archaea</taxon>
        <taxon>Methanobacteriati</taxon>
        <taxon>Methanobacteriota</taxon>
        <taxon>Stenosarchaea group</taxon>
        <taxon>Methanomicrobia</taxon>
        <taxon>Methanosarcinales</taxon>
        <taxon>ANME-2 cluster</taxon>
        <taxon>Candidatus Methanoperedentaceae</taxon>
        <taxon>Candidatus Methanoperedens</taxon>
    </lineage>
</organism>
<evidence type="ECO:0008006" key="3">
    <source>
        <dbReference type="Google" id="ProtNLM"/>
    </source>
</evidence>
<dbReference type="RefSeq" id="WP_048092209.1">
    <property type="nucleotide sequence ID" value="NZ_JMIY01000007.1"/>
</dbReference>
<keyword evidence="2" id="KW-1185">Reference proteome</keyword>
<sequence length="281" mass="31448">MAERALTAKTTDIKRDISASRVQKAEHSQSAGSQVERILFLQRTIGNQVVSKLIKSGALQAKLRIGAPGDIYEQEADRVAEQVMRMPELQFSDPDRDVNMKVKLKTSPNTVMPSCDPCRSDWETIVDSDHDRALNMLDTAISKLASYDGTSPADVKDALERRFKASSNAFATWINLNLRYLRVLAPLAGYQCQKSDCGICNVPNRYGWSAWCVPFTDIRVCDPVYFAMNNRMRSMGLIHEWVHKYGCNFDFGYCSGSDCPGGTTRSLFNADPWAKLVLDIS</sequence>
<dbReference type="EMBL" id="JMIY01000007">
    <property type="protein sequence ID" value="KCZ70540.1"/>
    <property type="molecule type" value="Genomic_DNA"/>
</dbReference>
<dbReference type="Gene3D" id="3.40.390.10">
    <property type="entry name" value="Collagenase (Catalytic Domain)"/>
    <property type="match status" value="1"/>
</dbReference>
<gene>
    <name evidence="1" type="ORF">ANME2D_02560</name>
</gene>
<reference evidence="1 2" key="1">
    <citation type="journal article" date="2013" name="Nature">
        <title>Anaerobic oxidation of methane coupled to nitrate reduction in a novel archaeal lineage.</title>
        <authorList>
            <person name="Haroon M.F."/>
            <person name="Hu S."/>
            <person name="Shi Y."/>
            <person name="Imelfort M."/>
            <person name="Keller J."/>
            <person name="Hugenholtz P."/>
            <person name="Yuan Z."/>
            <person name="Tyson G.W."/>
        </authorList>
    </citation>
    <scope>NUCLEOTIDE SEQUENCE [LARGE SCALE GENOMIC DNA]</scope>
    <source>
        <strain evidence="1 2">ANME-2d</strain>
    </source>
</reference>
<protein>
    <recommendedName>
        <fullName evidence="3">Lysine-specific metallo-endopeptidase domain-containing protein</fullName>
    </recommendedName>
</protein>
<dbReference type="InterPro" id="IPR024079">
    <property type="entry name" value="MetalloPept_cat_dom_sf"/>
</dbReference>